<keyword evidence="2" id="KW-1185">Reference proteome</keyword>
<dbReference type="Proteomes" id="UP000254794">
    <property type="component" value="Unassembled WGS sequence"/>
</dbReference>
<dbReference type="RefSeq" id="WP_115330529.1">
    <property type="nucleotide sequence ID" value="NZ_CAAAHP010000007.1"/>
</dbReference>
<reference evidence="1 2" key="1">
    <citation type="submission" date="2018-06" db="EMBL/GenBank/DDBJ databases">
        <authorList>
            <consortium name="Pathogen Informatics"/>
            <person name="Doyle S."/>
        </authorList>
    </citation>
    <scope>NUCLEOTIDE SEQUENCE [LARGE SCALE GENOMIC DNA]</scope>
    <source>
        <strain evidence="1 2">NCTC13316</strain>
    </source>
</reference>
<dbReference type="AlphaFoldDB" id="A0A378JJB9"/>
<protein>
    <submittedName>
        <fullName evidence="1">Uncharacterized protein</fullName>
    </submittedName>
</protein>
<evidence type="ECO:0000313" key="1">
    <source>
        <dbReference type="EMBL" id="STX50851.1"/>
    </source>
</evidence>
<sequence>MTSSRILKLLLEGFGFHQIISYTPYHLKSILKVTKVDADIANLVAEALIREMEEHWNGWELVDYFCPEYLQKILDVLEKHIAGPAIIAILLAKKDDNYISTLEKMLIENKIDIIKVLNIAFQFKKATPLLQPLLSESLKKYPKGAQVYALIENYCINSLNKKRSFSTYSNTNNQALNLLFSSESSNNSWQQRIQRNKIDDQNIFKHPKII</sequence>
<gene>
    <name evidence="1" type="ORF">NCTC13316_00939</name>
</gene>
<proteinExistence type="predicted"/>
<accession>A0A378JJB9</accession>
<name>A0A378JJB9_9GAMM</name>
<organism evidence="1 2">
    <name type="scientific">Legionella busanensis</name>
    <dbReference type="NCBI Taxonomy" id="190655"/>
    <lineage>
        <taxon>Bacteria</taxon>
        <taxon>Pseudomonadati</taxon>
        <taxon>Pseudomonadota</taxon>
        <taxon>Gammaproteobacteria</taxon>
        <taxon>Legionellales</taxon>
        <taxon>Legionellaceae</taxon>
        <taxon>Legionella</taxon>
    </lineage>
</organism>
<dbReference type="EMBL" id="UGOD01000001">
    <property type="protein sequence ID" value="STX50851.1"/>
    <property type="molecule type" value="Genomic_DNA"/>
</dbReference>
<evidence type="ECO:0000313" key="2">
    <source>
        <dbReference type="Proteomes" id="UP000254794"/>
    </source>
</evidence>